<comment type="similarity">
    <text evidence="8">Belongs to the binding-protein-dependent transport system permease family.</text>
</comment>
<keyword evidence="4 8" id="KW-0812">Transmembrane</keyword>
<dbReference type="CDD" id="cd06261">
    <property type="entry name" value="TM_PBP2"/>
    <property type="match status" value="1"/>
</dbReference>
<dbReference type="SUPFAM" id="SSF161098">
    <property type="entry name" value="MetI-like"/>
    <property type="match status" value="1"/>
</dbReference>
<accession>A0ABS4QPJ9</accession>
<dbReference type="PANTHER" id="PTHR30614">
    <property type="entry name" value="MEMBRANE COMPONENT OF AMINO ACID ABC TRANSPORTER"/>
    <property type="match status" value="1"/>
</dbReference>
<keyword evidence="6 8" id="KW-1133">Transmembrane helix</keyword>
<comment type="caution">
    <text evidence="10">The sequence shown here is derived from an EMBL/GenBank/DDBJ whole genome shotgun (WGS) entry which is preliminary data.</text>
</comment>
<evidence type="ECO:0000256" key="1">
    <source>
        <dbReference type="ARBA" id="ARBA00004651"/>
    </source>
</evidence>
<evidence type="ECO:0000313" key="10">
    <source>
        <dbReference type="EMBL" id="MBP2193623.1"/>
    </source>
</evidence>
<protein>
    <submittedName>
        <fullName evidence="10">Cystine transport system permease protein</fullName>
    </submittedName>
</protein>
<dbReference type="Proteomes" id="UP001519325">
    <property type="component" value="Unassembled WGS sequence"/>
</dbReference>
<evidence type="ECO:0000256" key="5">
    <source>
        <dbReference type="ARBA" id="ARBA00022970"/>
    </source>
</evidence>
<organism evidence="10 11">
    <name type="scientific">Nocardia goodfellowii</name>
    <dbReference type="NCBI Taxonomy" id="882446"/>
    <lineage>
        <taxon>Bacteria</taxon>
        <taxon>Bacillati</taxon>
        <taxon>Actinomycetota</taxon>
        <taxon>Actinomycetes</taxon>
        <taxon>Mycobacteriales</taxon>
        <taxon>Nocardiaceae</taxon>
        <taxon>Nocardia</taxon>
    </lineage>
</organism>
<evidence type="ECO:0000256" key="3">
    <source>
        <dbReference type="ARBA" id="ARBA00022475"/>
    </source>
</evidence>
<evidence type="ECO:0000256" key="6">
    <source>
        <dbReference type="ARBA" id="ARBA00022989"/>
    </source>
</evidence>
<keyword evidence="7 8" id="KW-0472">Membrane</keyword>
<dbReference type="Gene3D" id="1.10.3720.10">
    <property type="entry name" value="MetI-like"/>
    <property type="match status" value="1"/>
</dbReference>
<feature type="transmembrane region" description="Helical" evidence="8">
    <location>
        <begin position="188"/>
        <end position="208"/>
    </location>
</feature>
<keyword evidence="3" id="KW-1003">Cell membrane</keyword>
<comment type="subcellular location">
    <subcellularLocation>
        <location evidence="1 8">Cell membrane</location>
        <topology evidence="1 8">Multi-pass membrane protein</topology>
    </subcellularLocation>
</comment>
<reference evidence="10 11" key="1">
    <citation type="submission" date="2021-03" db="EMBL/GenBank/DDBJ databases">
        <title>Sequencing the genomes of 1000 actinobacteria strains.</title>
        <authorList>
            <person name="Klenk H.-P."/>
        </authorList>
    </citation>
    <scope>NUCLEOTIDE SEQUENCE [LARGE SCALE GENOMIC DNA]</scope>
    <source>
        <strain evidence="10 11">DSM 45516</strain>
    </source>
</reference>
<keyword evidence="2 8" id="KW-0813">Transport</keyword>
<dbReference type="PROSITE" id="PS50928">
    <property type="entry name" value="ABC_TM1"/>
    <property type="match status" value="1"/>
</dbReference>
<keyword evidence="11" id="KW-1185">Reference proteome</keyword>
<feature type="transmembrane region" description="Helical" evidence="8">
    <location>
        <begin position="23"/>
        <end position="45"/>
    </location>
</feature>
<evidence type="ECO:0000256" key="4">
    <source>
        <dbReference type="ARBA" id="ARBA00022692"/>
    </source>
</evidence>
<sequence>MDANTKELIWQNLWPMLKATVQMTLPLTAVSFLIGLAIALFVALARMSPVWPLSAAARFYISIIRGTPLLVQLFIIFYGLPQFGITMDPIPAAIVAFSLNVGGYAAEVVRAAILSVADGQWEAAEALGMSYAQEMRLIILPQASRIAVPPLSNTLISLVKDTSLASTILVTELLRTAQVAAAPTFDFFALYGVAAVYYWAICLVLGFGQTRLETRLSRHVARS</sequence>
<dbReference type="InterPro" id="IPR010065">
    <property type="entry name" value="AA_ABC_transptr_permease_3TM"/>
</dbReference>
<dbReference type="PANTHER" id="PTHR30614:SF0">
    <property type="entry name" value="L-CYSTINE TRANSPORT SYSTEM PERMEASE PROTEIN TCYL"/>
    <property type="match status" value="1"/>
</dbReference>
<dbReference type="InterPro" id="IPR035906">
    <property type="entry name" value="MetI-like_sf"/>
</dbReference>
<feature type="domain" description="ABC transmembrane type-1" evidence="9">
    <location>
        <begin position="17"/>
        <end position="209"/>
    </location>
</feature>
<keyword evidence="5" id="KW-0029">Amino-acid transport</keyword>
<name>A0ABS4QPJ9_9NOCA</name>
<evidence type="ECO:0000256" key="2">
    <source>
        <dbReference type="ARBA" id="ARBA00022448"/>
    </source>
</evidence>
<feature type="transmembrane region" description="Helical" evidence="8">
    <location>
        <begin position="57"/>
        <end position="80"/>
    </location>
</feature>
<evidence type="ECO:0000256" key="8">
    <source>
        <dbReference type="RuleBase" id="RU363032"/>
    </source>
</evidence>
<evidence type="ECO:0000256" key="7">
    <source>
        <dbReference type="ARBA" id="ARBA00023136"/>
    </source>
</evidence>
<dbReference type="InterPro" id="IPR043429">
    <property type="entry name" value="ArtM/GltK/GlnP/TcyL/YhdX-like"/>
</dbReference>
<dbReference type="InterPro" id="IPR000515">
    <property type="entry name" value="MetI-like"/>
</dbReference>
<dbReference type="EMBL" id="JAGGMR010000001">
    <property type="protein sequence ID" value="MBP2193623.1"/>
    <property type="molecule type" value="Genomic_DNA"/>
</dbReference>
<proteinExistence type="inferred from homology"/>
<evidence type="ECO:0000259" key="9">
    <source>
        <dbReference type="PROSITE" id="PS50928"/>
    </source>
</evidence>
<dbReference type="Pfam" id="PF00528">
    <property type="entry name" value="BPD_transp_1"/>
    <property type="match status" value="1"/>
</dbReference>
<gene>
    <name evidence="10" type="ORF">BJ987_006524</name>
</gene>
<dbReference type="NCBIfam" id="TIGR01726">
    <property type="entry name" value="HEQRo_perm_3TM"/>
    <property type="match status" value="1"/>
</dbReference>
<evidence type="ECO:0000313" key="11">
    <source>
        <dbReference type="Proteomes" id="UP001519325"/>
    </source>
</evidence>